<evidence type="ECO:0000256" key="1">
    <source>
        <dbReference type="ARBA" id="ARBA00022630"/>
    </source>
</evidence>
<organism evidence="4 5">
    <name type="scientific">Nocardioides aromaticivorans</name>
    <dbReference type="NCBI Taxonomy" id="200618"/>
    <lineage>
        <taxon>Bacteria</taxon>
        <taxon>Bacillati</taxon>
        <taxon>Actinomycetota</taxon>
        <taxon>Actinomycetes</taxon>
        <taxon>Propionibacteriales</taxon>
        <taxon>Nocardioidaceae</taxon>
        <taxon>Nocardioides</taxon>
    </lineage>
</organism>
<dbReference type="GO" id="GO:0016491">
    <property type="term" value="F:oxidoreductase activity"/>
    <property type="evidence" value="ECO:0007669"/>
    <property type="project" value="UniProtKB-KW"/>
</dbReference>
<keyword evidence="2" id="KW-0560">Oxidoreductase</keyword>
<feature type="domain" description="NADH:flavin oxidoreductase/NADH oxidase N-terminal" evidence="3">
    <location>
        <begin position="11"/>
        <end position="343"/>
    </location>
</feature>
<keyword evidence="1" id="KW-0285">Flavoprotein</keyword>
<dbReference type="CDD" id="cd04733">
    <property type="entry name" value="OYE_like_2_FMN"/>
    <property type="match status" value="1"/>
</dbReference>
<evidence type="ECO:0000259" key="3">
    <source>
        <dbReference type="Pfam" id="PF00724"/>
    </source>
</evidence>
<evidence type="ECO:0000313" key="5">
    <source>
        <dbReference type="Proteomes" id="UP000562045"/>
    </source>
</evidence>
<dbReference type="InterPro" id="IPR013785">
    <property type="entry name" value="Aldolase_TIM"/>
</dbReference>
<dbReference type="Gene3D" id="3.20.20.70">
    <property type="entry name" value="Aldolase class I"/>
    <property type="match status" value="1"/>
</dbReference>
<dbReference type="InterPro" id="IPR001155">
    <property type="entry name" value="OxRdtase_FMN_N"/>
</dbReference>
<dbReference type="EMBL" id="JACBZM010000001">
    <property type="protein sequence ID" value="NYI47294.1"/>
    <property type="molecule type" value="Genomic_DNA"/>
</dbReference>
<reference evidence="4 5" key="1">
    <citation type="submission" date="2020-07" db="EMBL/GenBank/DDBJ databases">
        <title>Sequencing the genomes of 1000 actinobacteria strains.</title>
        <authorList>
            <person name="Klenk H.-P."/>
        </authorList>
    </citation>
    <scope>NUCLEOTIDE SEQUENCE [LARGE SCALE GENOMIC DNA]</scope>
    <source>
        <strain evidence="4 5">DSM 15131</strain>
    </source>
</reference>
<protein>
    <submittedName>
        <fullName evidence="4">2,4-dienoyl-CoA reductase-like NADH-dependent reductase (Old Yellow Enzyme family)</fullName>
    </submittedName>
</protein>
<comment type="caution">
    <text evidence="4">The sequence shown here is derived from an EMBL/GenBank/DDBJ whole genome shotgun (WGS) entry which is preliminary data.</text>
</comment>
<dbReference type="Pfam" id="PF00724">
    <property type="entry name" value="Oxidored_FMN"/>
    <property type="match status" value="1"/>
</dbReference>
<dbReference type="AlphaFoldDB" id="A0A7Z0CNE2"/>
<evidence type="ECO:0000256" key="2">
    <source>
        <dbReference type="ARBA" id="ARBA00023002"/>
    </source>
</evidence>
<dbReference type="GO" id="GO:0010181">
    <property type="term" value="F:FMN binding"/>
    <property type="evidence" value="ECO:0007669"/>
    <property type="project" value="InterPro"/>
</dbReference>
<dbReference type="InterPro" id="IPR051799">
    <property type="entry name" value="NADH_flavin_oxidoreductase"/>
</dbReference>
<evidence type="ECO:0000313" key="4">
    <source>
        <dbReference type="EMBL" id="NYI47294.1"/>
    </source>
</evidence>
<name>A0A7Z0CNE2_9ACTN</name>
<dbReference type="PANTHER" id="PTHR43656:SF2">
    <property type="entry name" value="BINDING OXIDOREDUCTASE, PUTATIVE (AFU_ORTHOLOGUE AFUA_2G08260)-RELATED"/>
    <property type="match status" value="1"/>
</dbReference>
<dbReference type="PANTHER" id="PTHR43656">
    <property type="entry name" value="BINDING OXIDOREDUCTASE, PUTATIVE (AFU_ORTHOLOGUE AFUA_2G08260)-RELATED"/>
    <property type="match status" value="1"/>
</dbReference>
<accession>A0A7Z0CNE2</accession>
<dbReference type="RefSeq" id="WP_179651237.1">
    <property type="nucleotide sequence ID" value="NZ_JACBZM010000001.1"/>
</dbReference>
<dbReference type="Proteomes" id="UP000562045">
    <property type="component" value="Unassembled WGS sequence"/>
</dbReference>
<proteinExistence type="predicted"/>
<dbReference type="SUPFAM" id="SSF51395">
    <property type="entry name" value="FMN-linked oxidoreductases"/>
    <property type="match status" value="1"/>
</dbReference>
<sequence>MSETPTAVAALHQPFTLPNGSVLPNRLAKAALSESLARRDHTPGERIKNLYRRWSGNGAGLTITGNVMVDRRAIGEPGNVVVEDDRSAQDLAEWADIIKADGAVAWAQINHPGRQAPRTLTPRPVAPSAVALPESGGMFAQPRELTNAEIEDIIARFAATAGHLVRAGFDGVQIHGAHGYLVSQFLSPLANLRTDAWGGTPEKRRRFVLEVARAIRAEIGSDKAMAIKLNSADFQRGGFSEDESIEVVHALAAEGIDLLEVSGGTYSSAAMLGVDPTLKESTRKREAYFLDYALRVRAELPELPLMLTGGFRTVDAMEDAVASGAIDVVGLGRPLTVDPDVTAGLLDGTTTESIVRPKRSGIKLIDSLTELTAYTVQMWRMADGKEPAPRRHPALNVAQYLVRNGRDSVRVGRRGL</sequence>
<gene>
    <name evidence="4" type="ORF">BJ993_004374</name>
</gene>